<feature type="transmembrane region" description="Helical" evidence="1">
    <location>
        <begin position="113"/>
        <end position="134"/>
    </location>
</feature>
<reference evidence="2" key="1">
    <citation type="submission" date="2023-06" db="EMBL/GenBank/DDBJ databases">
        <title>Genomic Diversity of Vibrio spp. and Metagenomic Analysis of Pathogens in Florida Gulf Coastal Waters Following Hurricane Ian.</title>
        <authorList>
            <person name="Brumfield K.D."/>
        </authorList>
    </citation>
    <scope>NUCLEOTIDE SEQUENCE</scope>
    <source>
        <strain evidence="2">WBS2B-138</strain>
    </source>
</reference>
<organism evidence="2 3">
    <name type="scientific">Vibrio parahaemolyticus</name>
    <dbReference type="NCBI Taxonomy" id="670"/>
    <lineage>
        <taxon>Bacteria</taxon>
        <taxon>Pseudomonadati</taxon>
        <taxon>Pseudomonadota</taxon>
        <taxon>Gammaproteobacteria</taxon>
        <taxon>Vibrionales</taxon>
        <taxon>Vibrionaceae</taxon>
        <taxon>Vibrio</taxon>
    </lineage>
</organism>
<proteinExistence type="predicted"/>
<protein>
    <submittedName>
        <fullName evidence="2">Uncharacterized protein</fullName>
    </submittedName>
</protein>
<keyword evidence="1" id="KW-0472">Membrane</keyword>
<sequence>MKSVDVFEDIDSLRSKGVFFSAIGGVMAFGVVFGSTFLYQAGEISKNVAFFAGFSVLLFLLSIASLQLARTSIRDELESIYRISAAMYFLTALGHSLSEFFIFFFGVKEFSAIPNWSALGFYVVISVWTLIKILKATKK</sequence>
<feature type="transmembrane region" description="Helical" evidence="1">
    <location>
        <begin position="87"/>
        <end position="107"/>
    </location>
</feature>
<keyword evidence="1" id="KW-0812">Transmembrane</keyword>
<dbReference type="AlphaFoldDB" id="A0AAW8QBU4"/>
<evidence type="ECO:0000256" key="1">
    <source>
        <dbReference type="SAM" id="Phobius"/>
    </source>
</evidence>
<accession>A0AAW8QBU4</accession>
<keyword evidence="1" id="KW-1133">Transmembrane helix</keyword>
<dbReference type="EMBL" id="JAUHGG010000012">
    <property type="protein sequence ID" value="MDS1823798.1"/>
    <property type="molecule type" value="Genomic_DNA"/>
</dbReference>
<gene>
    <name evidence="2" type="ORF">QX249_24440</name>
</gene>
<evidence type="ECO:0000313" key="2">
    <source>
        <dbReference type="EMBL" id="MDS1823798.1"/>
    </source>
</evidence>
<dbReference type="Proteomes" id="UP001253193">
    <property type="component" value="Unassembled WGS sequence"/>
</dbReference>
<comment type="caution">
    <text evidence="2">The sequence shown here is derived from an EMBL/GenBank/DDBJ whole genome shotgun (WGS) entry which is preliminary data.</text>
</comment>
<feature type="transmembrane region" description="Helical" evidence="1">
    <location>
        <begin position="48"/>
        <end position="66"/>
    </location>
</feature>
<evidence type="ECO:0000313" key="3">
    <source>
        <dbReference type="Proteomes" id="UP001253193"/>
    </source>
</evidence>
<feature type="transmembrane region" description="Helical" evidence="1">
    <location>
        <begin position="18"/>
        <end position="42"/>
    </location>
</feature>
<dbReference type="RefSeq" id="WP_311020847.1">
    <property type="nucleotide sequence ID" value="NZ_JAUHGG010000012.1"/>
</dbReference>
<name>A0AAW8QBU4_VIBPH</name>